<dbReference type="EMBL" id="DTFF01000002">
    <property type="protein sequence ID" value="HGI86798.1"/>
    <property type="molecule type" value="Genomic_DNA"/>
</dbReference>
<accession>A0A7C4FB68</accession>
<dbReference type="Gene3D" id="3.40.50.300">
    <property type="entry name" value="P-loop containing nucleotide triphosphate hydrolases"/>
    <property type="match status" value="1"/>
</dbReference>
<gene>
    <name evidence="1" type="ORF">ENV14_00125</name>
</gene>
<protein>
    <recommendedName>
        <fullName evidence="2">ATP-binding cassette domain-containing protein</fullName>
    </recommendedName>
</protein>
<sequence length="58" mass="6341">MEELNIGDDARKPIGVLSREALQKTAIATALAVKPRVVVMDEPLTSIEIDMQISFKTS</sequence>
<comment type="caution">
    <text evidence="1">The sequence shown here is derived from an EMBL/GenBank/DDBJ whole genome shotgun (WGS) entry which is preliminary data.</text>
</comment>
<evidence type="ECO:0000313" key="1">
    <source>
        <dbReference type="EMBL" id="HGI86798.1"/>
    </source>
</evidence>
<dbReference type="SUPFAM" id="SSF52540">
    <property type="entry name" value="P-loop containing nucleoside triphosphate hydrolases"/>
    <property type="match status" value="1"/>
</dbReference>
<organism evidence="1">
    <name type="scientific">Ignisphaera aggregans</name>
    <dbReference type="NCBI Taxonomy" id="334771"/>
    <lineage>
        <taxon>Archaea</taxon>
        <taxon>Thermoproteota</taxon>
        <taxon>Thermoprotei</taxon>
        <taxon>Desulfurococcales</taxon>
        <taxon>Desulfurococcaceae</taxon>
        <taxon>Ignisphaera</taxon>
    </lineage>
</organism>
<proteinExistence type="predicted"/>
<dbReference type="AlphaFoldDB" id="A0A7C4FB68"/>
<dbReference type="InterPro" id="IPR027417">
    <property type="entry name" value="P-loop_NTPase"/>
</dbReference>
<evidence type="ECO:0008006" key="2">
    <source>
        <dbReference type="Google" id="ProtNLM"/>
    </source>
</evidence>
<name>A0A7C4FB68_9CREN</name>
<reference evidence="1" key="1">
    <citation type="journal article" date="2020" name="mSystems">
        <title>Genome- and Community-Level Interaction Insights into Carbon Utilization and Element Cycling Functions of Hydrothermarchaeota in Hydrothermal Sediment.</title>
        <authorList>
            <person name="Zhou Z."/>
            <person name="Liu Y."/>
            <person name="Xu W."/>
            <person name="Pan J."/>
            <person name="Luo Z.H."/>
            <person name="Li M."/>
        </authorList>
    </citation>
    <scope>NUCLEOTIDE SEQUENCE [LARGE SCALE GENOMIC DNA]</scope>
    <source>
        <strain evidence="1">SpSt-732</strain>
    </source>
</reference>